<name>A0A2H0VAD2_9BACT</name>
<dbReference type="EMBL" id="PFAK01000051">
    <property type="protein sequence ID" value="PIR96058.1"/>
    <property type="molecule type" value="Genomic_DNA"/>
</dbReference>
<evidence type="ECO:0008006" key="3">
    <source>
        <dbReference type="Google" id="ProtNLM"/>
    </source>
</evidence>
<evidence type="ECO:0000313" key="1">
    <source>
        <dbReference type="EMBL" id="PIR96058.1"/>
    </source>
</evidence>
<evidence type="ECO:0000313" key="2">
    <source>
        <dbReference type="Proteomes" id="UP000230922"/>
    </source>
</evidence>
<dbReference type="InterPro" id="IPR009267">
    <property type="entry name" value="NTP_transf_6"/>
</dbReference>
<accession>A0A2H0VAD2</accession>
<dbReference type="PANTHER" id="PTHR39166">
    <property type="entry name" value="BLL1166 PROTEIN"/>
    <property type="match status" value="1"/>
</dbReference>
<dbReference type="AlphaFoldDB" id="A0A2H0VAD2"/>
<gene>
    <name evidence="1" type="ORF">COT92_03140</name>
</gene>
<sequence>MYDEKFIIGLIKQDDWMMRALETAKKMNLPDWWLAAGFIRNKVWDSLHKYKARTTGGKIDVDFIYFEPLNLRPEVDKSLEIKLLKQMPEVPWSVSNQARMHLYTGEEPHFSSIDAVSKWPEISTCVAVKMDDWGNVVLGAPLGVEDVVKMVVRPNPRCERNPQVFKERMRQKDWQKRWPKVKVLL</sequence>
<proteinExistence type="predicted"/>
<dbReference type="PANTHER" id="PTHR39166:SF1">
    <property type="entry name" value="BLL1166 PROTEIN"/>
    <property type="match status" value="1"/>
</dbReference>
<reference evidence="2" key="1">
    <citation type="submission" date="2017-09" db="EMBL/GenBank/DDBJ databases">
        <title>Depth-based differentiation of microbial function through sediment-hosted aquifers and enrichment of novel symbionts in the deep terrestrial subsurface.</title>
        <authorList>
            <person name="Probst A.J."/>
            <person name="Ladd B."/>
            <person name="Jarett J.K."/>
            <person name="Geller-Mcgrath D.E."/>
            <person name="Sieber C.M.K."/>
            <person name="Emerson J.B."/>
            <person name="Anantharaman K."/>
            <person name="Thomas B.C."/>
            <person name="Malmstrom R."/>
            <person name="Stieglmeier M."/>
            <person name="Klingl A."/>
            <person name="Woyke T."/>
            <person name="Ryan C.M."/>
            <person name="Banfield J.F."/>
        </authorList>
    </citation>
    <scope>NUCLEOTIDE SEQUENCE [LARGE SCALE GENOMIC DNA]</scope>
</reference>
<protein>
    <recommendedName>
        <fullName evidence="3">Nucleotidyltransferase family protein</fullName>
    </recommendedName>
</protein>
<dbReference type="Pfam" id="PF06042">
    <property type="entry name" value="NTP_transf_6"/>
    <property type="match status" value="1"/>
</dbReference>
<organism evidence="1 2">
    <name type="scientific">Candidatus Doudnabacteria bacterium CG10_big_fil_rev_8_21_14_0_10_42_18</name>
    <dbReference type="NCBI Taxonomy" id="1974552"/>
    <lineage>
        <taxon>Bacteria</taxon>
        <taxon>Candidatus Doudnaibacteriota</taxon>
    </lineage>
</organism>
<dbReference type="Proteomes" id="UP000230922">
    <property type="component" value="Unassembled WGS sequence"/>
</dbReference>
<comment type="caution">
    <text evidence="1">The sequence shown here is derived from an EMBL/GenBank/DDBJ whole genome shotgun (WGS) entry which is preliminary data.</text>
</comment>